<organism evidence="1 2">
    <name type="scientific">Collybiopsis confluens</name>
    <dbReference type="NCBI Taxonomy" id="2823264"/>
    <lineage>
        <taxon>Eukaryota</taxon>
        <taxon>Fungi</taxon>
        <taxon>Dikarya</taxon>
        <taxon>Basidiomycota</taxon>
        <taxon>Agaricomycotina</taxon>
        <taxon>Agaricomycetes</taxon>
        <taxon>Agaricomycetidae</taxon>
        <taxon>Agaricales</taxon>
        <taxon>Marasmiineae</taxon>
        <taxon>Omphalotaceae</taxon>
        <taxon>Collybiopsis</taxon>
    </lineage>
</organism>
<evidence type="ECO:0000313" key="1">
    <source>
        <dbReference type="EMBL" id="KAF5392687.1"/>
    </source>
</evidence>
<name>A0A8H5I0B6_9AGAR</name>
<dbReference type="PANTHER" id="PTHR33129">
    <property type="entry name" value="PROTEIN KINASE DOMAIN-CONTAINING PROTEIN-RELATED"/>
    <property type="match status" value="1"/>
</dbReference>
<gene>
    <name evidence="1" type="ORF">D9757_000983</name>
</gene>
<proteinExistence type="predicted"/>
<accession>A0A8H5I0B6</accession>
<protein>
    <submittedName>
        <fullName evidence="1">Uncharacterized protein</fullName>
    </submittedName>
</protein>
<comment type="caution">
    <text evidence="1">The sequence shown here is derived from an EMBL/GenBank/DDBJ whole genome shotgun (WGS) entry which is preliminary data.</text>
</comment>
<dbReference type="Proteomes" id="UP000518752">
    <property type="component" value="Unassembled WGS sequence"/>
</dbReference>
<dbReference type="AlphaFoldDB" id="A0A8H5I0B6"/>
<dbReference type="OrthoDB" id="2340858at2759"/>
<reference evidence="1 2" key="1">
    <citation type="journal article" date="2020" name="ISME J.">
        <title>Uncovering the hidden diversity of litter-decomposition mechanisms in mushroom-forming fungi.</title>
        <authorList>
            <person name="Floudas D."/>
            <person name="Bentzer J."/>
            <person name="Ahren D."/>
            <person name="Johansson T."/>
            <person name="Persson P."/>
            <person name="Tunlid A."/>
        </authorList>
    </citation>
    <scope>NUCLEOTIDE SEQUENCE [LARGE SCALE GENOMIC DNA]</scope>
    <source>
        <strain evidence="1 2">CBS 406.79</strain>
    </source>
</reference>
<evidence type="ECO:0000313" key="2">
    <source>
        <dbReference type="Proteomes" id="UP000518752"/>
    </source>
</evidence>
<dbReference type="InterPro" id="IPR052980">
    <property type="entry name" value="Crinkler_effector"/>
</dbReference>
<dbReference type="EMBL" id="JAACJN010000004">
    <property type="protein sequence ID" value="KAF5392687.1"/>
    <property type="molecule type" value="Genomic_DNA"/>
</dbReference>
<dbReference type="PANTHER" id="PTHR33129:SF3">
    <property type="entry name" value="HOT SPOT (RHS) PROTEIN, PUTATIVE-RELATED"/>
    <property type="match status" value="1"/>
</dbReference>
<sequence length="249" mass="29436">MSSTEPRYRTFTKRLDTTSAFSALYHQFWGRPFQIPSDRILTLNGLGAEDLSIDFGYELTSSPCLLYVREEYEKAYSNLMKLQEDRNRGVILTGSPGIGKSIFNLYALAKRFSEKNTTIFYRSDRDFYIFDSDGVFRVRGHMDMVARDLIPQNNCLPWCLYDSLERKEHDSLFINGSFLIFTTSPHVHRYKEWKKQRGIPRWWMNVWDYNELEQGLKLHSILLDSGTFVQYGPCFRDHIFQRPMRPECE</sequence>
<keyword evidence="2" id="KW-1185">Reference proteome</keyword>